<sequence>MQSEHWAVPGAPVEGYVWRAPAPRANVLLTHGFGEYAGRYVERYHALIPSLVQAGLTVYAYDERGHGRSGGRRAVVDVAQLVEDHLKAREALRALPQPLYLLGHSMGGLVAAASVARDPRGVAGVILSSPALLVGEDEQPWLKRLAPLLARVAPGLGTTVLATGGLSRLADEVAAYEADTTMYHGKVPALTAASMLRLSGELWPQYARWQVPTLVFHGSEDRLTDPRGSRRFIEALPASDKTFHEVEGGYHELLNDERREEVRQLVLDWLDMRAPQPAAGQGQLA</sequence>
<gene>
    <name evidence="2" type="ORF">GO986_20905</name>
</gene>
<dbReference type="RefSeq" id="WP_157461458.1">
    <property type="nucleotide sequence ID" value="NZ_WQLB01000047.1"/>
</dbReference>
<dbReference type="SUPFAM" id="SSF53474">
    <property type="entry name" value="alpha/beta-Hydrolases"/>
    <property type="match status" value="1"/>
</dbReference>
<comment type="caution">
    <text evidence="2">The sequence shown here is derived from an EMBL/GenBank/DDBJ whole genome shotgun (WGS) entry which is preliminary data.</text>
</comment>
<dbReference type="Proteomes" id="UP000483286">
    <property type="component" value="Unassembled WGS sequence"/>
</dbReference>
<dbReference type="Pfam" id="PF12146">
    <property type="entry name" value="Hydrolase_4"/>
    <property type="match status" value="1"/>
</dbReference>
<dbReference type="InterPro" id="IPR029058">
    <property type="entry name" value="AB_hydrolase_fold"/>
</dbReference>
<dbReference type="Gene3D" id="3.40.50.1820">
    <property type="entry name" value="alpha/beta hydrolase"/>
    <property type="match status" value="1"/>
</dbReference>
<dbReference type="InterPro" id="IPR051044">
    <property type="entry name" value="MAG_DAG_Lipase"/>
</dbReference>
<proteinExistence type="predicted"/>
<keyword evidence="3" id="KW-1185">Reference proteome</keyword>
<dbReference type="InterPro" id="IPR022742">
    <property type="entry name" value="Hydrolase_4"/>
</dbReference>
<evidence type="ECO:0000313" key="2">
    <source>
        <dbReference type="EMBL" id="MVN89198.1"/>
    </source>
</evidence>
<feature type="domain" description="Serine aminopeptidase S33" evidence="1">
    <location>
        <begin position="22"/>
        <end position="257"/>
    </location>
</feature>
<evidence type="ECO:0000259" key="1">
    <source>
        <dbReference type="Pfam" id="PF12146"/>
    </source>
</evidence>
<dbReference type="PANTHER" id="PTHR11614">
    <property type="entry name" value="PHOSPHOLIPASE-RELATED"/>
    <property type="match status" value="1"/>
</dbReference>
<evidence type="ECO:0000313" key="3">
    <source>
        <dbReference type="Proteomes" id="UP000483286"/>
    </source>
</evidence>
<dbReference type="AlphaFoldDB" id="A0A7C9LNR4"/>
<dbReference type="EMBL" id="WQLB01000047">
    <property type="protein sequence ID" value="MVN89198.1"/>
    <property type="molecule type" value="Genomic_DNA"/>
</dbReference>
<protein>
    <submittedName>
        <fullName evidence="2">Alpha/beta fold hydrolase</fullName>
    </submittedName>
</protein>
<dbReference type="PRINTS" id="PR00111">
    <property type="entry name" value="ABHYDROLASE"/>
</dbReference>
<accession>A0A7C9LNR4</accession>
<dbReference type="GO" id="GO:0016787">
    <property type="term" value="F:hydrolase activity"/>
    <property type="evidence" value="ECO:0007669"/>
    <property type="project" value="UniProtKB-KW"/>
</dbReference>
<organism evidence="2 3">
    <name type="scientific">Deinococcus arboris</name>
    <dbReference type="NCBI Taxonomy" id="2682977"/>
    <lineage>
        <taxon>Bacteria</taxon>
        <taxon>Thermotogati</taxon>
        <taxon>Deinococcota</taxon>
        <taxon>Deinococci</taxon>
        <taxon>Deinococcales</taxon>
        <taxon>Deinococcaceae</taxon>
        <taxon>Deinococcus</taxon>
    </lineage>
</organism>
<keyword evidence="2" id="KW-0378">Hydrolase</keyword>
<dbReference type="InterPro" id="IPR000073">
    <property type="entry name" value="AB_hydrolase_1"/>
</dbReference>
<reference evidence="2 3" key="1">
    <citation type="submission" date="2019-12" db="EMBL/GenBank/DDBJ databases">
        <title>Deinococcus sp. HMF7620 Genome sequencing and assembly.</title>
        <authorList>
            <person name="Kang H."/>
            <person name="Kim H."/>
            <person name="Joh K."/>
        </authorList>
    </citation>
    <scope>NUCLEOTIDE SEQUENCE [LARGE SCALE GENOMIC DNA]</scope>
    <source>
        <strain evidence="2 3">HMF7620</strain>
    </source>
</reference>
<name>A0A7C9LNR4_9DEIO</name>